<sequence>MTDKDLQTWYNGGEDANGFTYKGNARKFPTLPVFLGCDKSNAAQPKENNDLTESLASTFGPVGSEQQFICTLETGTCNPAQDCNSYGVHLGGSSVGRPSHWAWFAIHSISSVYAFVQSFWKAFQAAGTALNFALLDLTKTFTKPSKDPQILTKDLLIGFGFVVTATFSLVPVAGTILGAAAAEAATAEVVGVLGAQAGAALSTANGILSNALSSGAPLDVKAAEFGAFMETVWNQTADGIDHLVQQMMEGSAMDGDTPLLFEMLNGGGWVDNKILTNPTIDVGALKNVLYKDLVQRGINHIWAQSKIWVSFVNLQDDEQTSKCLADKNGWQASKTCADGGVYYLYRFDEDGDENGHLDYPWGADQMTTDPWGLDPSWVTHSSASAYRSQNNGTGGFAYDPSQTPTNLPSLLSSISKSGDISNLNTMTGVWNLSVCDMGTHSDWNNDFTADSPTSPYGKMAFPCCCGEGCTQTMAFIQSAQMNGFDTIYNSCKQQLASCDAWPEGATEVDFGSSGTIEKDICK</sequence>
<accession>A0AA43QUR1</accession>
<evidence type="ECO:0000313" key="1">
    <source>
        <dbReference type="EMBL" id="MDI1490670.1"/>
    </source>
</evidence>
<organism evidence="1 2">
    <name type="scientific">Ramalina farinacea</name>
    <dbReference type="NCBI Taxonomy" id="258253"/>
    <lineage>
        <taxon>Eukaryota</taxon>
        <taxon>Fungi</taxon>
        <taxon>Dikarya</taxon>
        <taxon>Ascomycota</taxon>
        <taxon>Pezizomycotina</taxon>
        <taxon>Lecanoromycetes</taxon>
        <taxon>OSLEUM clade</taxon>
        <taxon>Lecanoromycetidae</taxon>
        <taxon>Lecanorales</taxon>
        <taxon>Lecanorineae</taxon>
        <taxon>Ramalinaceae</taxon>
        <taxon>Ramalina</taxon>
    </lineage>
</organism>
<name>A0AA43QUR1_9LECA</name>
<reference evidence="1" key="1">
    <citation type="journal article" date="2023" name="Genome Biol. Evol.">
        <title>First Whole Genome Sequence and Flow Cytometry Genome Size Data for the Lichen-Forming Fungus Ramalina farinacea (Ascomycota).</title>
        <authorList>
            <person name="Llewellyn T."/>
            <person name="Mian S."/>
            <person name="Hill R."/>
            <person name="Leitch I.J."/>
            <person name="Gaya E."/>
        </authorList>
    </citation>
    <scope>NUCLEOTIDE SEQUENCE</scope>
    <source>
        <strain evidence="1">LIQ254RAFAR</strain>
    </source>
</reference>
<keyword evidence="2" id="KW-1185">Reference proteome</keyword>
<protein>
    <submittedName>
        <fullName evidence="1">Uncharacterized protein</fullName>
    </submittedName>
</protein>
<comment type="caution">
    <text evidence="1">The sequence shown here is derived from an EMBL/GenBank/DDBJ whole genome shotgun (WGS) entry which is preliminary data.</text>
</comment>
<dbReference type="Proteomes" id="UP001161017">
    <property type="component" value="Unassembled WGS sequence"/>
</dbReference>
<gene>
    <name evidence="1" type="ORF">OHK93_001874</name>
</gene>
<dbReference type="EMBL" id="JAPUFD010000012">
    <property type="protein sequence ID" value="MDI1490670.1"/>
    <property type="molecule type" value="Genomic_DNA"/>
</dbReference>
<evidence type="ECO:0000313" key="2">
    <source>
        <dbReference type="Proteomes" id="UP001161017"/>
    </source>
</evidence>
<dbReference type="AlphaFoldDB" id="A0AA43QUR1"/>
<proteinExistence type="predicted"/>